<gene>
    <name evidence="9" type="ORF">A3C06_03205</name>
</gene>
<keyword evidence="4" id="KW-0378">Hydrolase</keyword>
<keyword evidence="7" id="KW-0472">Membrane</keyword>
<dbReference type="Gene3D" id="3.30.70.2650">
    <property type="match status" value="1"/>
</dbReference>
<sequence length="192" mass="22428">MEQLEQRAKRKSRGHNLRHIILTTVVMAGILSAAVVAPNVIGALGKMGIITPHKRRKELINRARDRLVKQGLMTRDNHGFLSLTKKGAHVLRGLEIANYQLKKPKHWDKKWRLLIFDIPEYRRALRNKLRRSLLAVGFQRLQHSVWVYPYPCEDFVALLKADFNIGKDLLYIITDEVERDRHLRIRFGLPEE</sequence>
<protein>
    <submittedName>
        <fullName evidence="9">CRISPR-associated endonuclease Cas2</fullName>
    </submittedName>
</protein>
<dbReference type="NCBIfam" id="TIGR01573">
    <property type="entry name" value="cas2"/>
    <property type="match status" value="1"/>
</dbReference>
<organism evidence="9 10">
    <name type="scientific">Candidatus Taylorbacteria bacterium RIFCSPHIGHO2_02_FULL_46_13</name>
    <dbReference type="NCBI Taxonomy" id="1802312"/>
    <lineage>
        <taxon>Bacteria</taxon>
        <taxon>Candidatus Tayloriibacteriota</taxon>
    </lineage>
</organism>
<dbReference type="GO" id="GO:0004521">
    <property type="term" value="F:RNA endonuclease activity"/>
    <property type="evidence" value="ECO:0007669"/>
    <property type="project" value="InterPro"/>
</dbReference>
<keyword evidence="7" id="KW-0812">Transmembrane</keyword>
<evidence type="ECO:0000256" key="6">
    <source>
        <dbReference type="ARBA" id="ARBA00023118"/>
    </source>
</evidence>
<evidence type="ECO:0000256" key="5">
    <source>
        <dbReference type="ARBA" id="ARBA00022842"/>
    </source>
</evidence>
<feature type="transmembrane region" description="Helical" evidence="7">
    <location>
        <begin position="20"/>
        <end position="41"/>
    </location>
</feature>
<feature type="domain" description="Transcriptional repressor PaaX-like central Cas2-like" evidence="8">
    <location>
        <begin position="105"/>
        <end position="178"/>
    </location>
</feature>
<accession>A0A1G2MRS5</accession>
<dbReference type="PANTHER" id="PTHR30319:SF1">
    <property type="entry name" value="TRANSCRIPTIONAL REPRESSOR PAAX"/>
    <property type="match status" value="1"/>
</dbReference>
<dbReference type="GO" id="GO:0006351">
    <property type="term" value="P:DNA-templated transcription"/>
    <property type="evidence" value="ECO:0007669"/>
    <property type="project" value="TreeGrafter"/>
</dbReference>
<evidence type="ECO:0000256" key="4">
    <source>
        <dbReference type="ARBA" id="ARBA00022801"/>
    </source>
</evidence>
<dbReference type="PANTHER" id="PTHR30319">
    <property type="entry name" value="PHENYLACETIC ACID REGULATOR-RELATED TRANSCRIPTIONAL REPRESSOR"/>
    <property type="match status" value="1"/>
</dbReference>
<proteinExistence type="predicted"/>
<name>A0A1G2MRS5_9BACT</name>
<dbReference type="EMBL" id="MHRQ01000020">
    <property type="protein sequence ID" value="OHA26558.1"/>
    <property type="molecule type" value="Genomic_DNA"/>
</dbReference>
<evidence type="ECO:0000259" key="8">
    <source>
        <dbReference type="Pfam" id="PF20803"/>
    </source>
</evidence>
<evidence type="ECO:0000256" key="3">
    <source>
        <dbReference type="ARBA" id="ARBA00022759"/>
    </source>
</evidence>
<dbReference type="Pfam" id="PF20803">
    <property type="entry name" value="PaaX_M"/>
    <property type="match status" value="1"/>
</dbReference>
<keyword evidence="5" id="KW-0460">Magnesium</keyword>
<dbReference type="Proteomes" id="UP000177565">
    <property type="component" value="Unassembled WGS sequence"/>
</dbReference>
<dbReference type="InterPro" id="IPR021127">
    <property type="entry name" value="CRISPR_associated_Cas2"/>
</dbReference>
<dbReference type="AlphaFoldDB" id="A0A1G2MRS5"/>
<reference evidence="9 10" key="1">
    <citation type="journal article" date="2016" name="Nat. Commun.">
        <title>Thousands of microbial genomes shed light on interconnected biogeochemical processes in an aquifer system.</title>
        <authorList>
            <person name="Anantharaman K."/>
            <person name="Brown C.T."/>
            <person name="Hug L.A."/>
            <person name="Sharon I."/>
            <person name="Castelle C.J."/>
            <person name="Probst A.J."/>
            <person name="Thomas B.C."/>
            <person name="Singh A."/>
            <person name="Wilkins M.J."/>
            <person name="Karaoz U."/>
            <person name="Brodie E.L."/>
            <person name="Williams K.H."/>
            <person name="Hubbard S.S."/>
            <person name="Banfield J.F."/>
        </authorList>
    </citation>
    <scope>NUCLEOTIDE SEQUENCE [LARGE SCALE GENOMIC DNA]</scope>
</reference>
<dbReference type="STRING" id="1802312.A3C06_03205"/>
<evidence type="ECO:0000256" key="2">
    <source>
        <dbReference type="ARBA" id="ARBA00022723"/>
    </source>
</evidence>
<keyword evidence="3 9" id="KW-0255">Endonuclease</keyword>
<evidence type="ECO:0000256" key="7">
    <source>
        <dbReference type="SAM" id="Phobius"/>
    </source>
</evidence>
<dbReference type="InterPro" id="IPR048846">
    <property type="entry name" value="PaaX-like_central"/>
</dbReference>
<keyword evidence="2" id="KW-0479">Metal-binding</keyword>
<keyword evidence="7" id="KW-1133">Transmembrane helix</keyword>
<comment type="caution">
    <text evidence="9">The sequence shown here is derived from an EMBL/GenBank/DDBJ whole genome shotgun (WGS) entry which is preliminary data.</text>
</comment>
<keyword evidence="6" id="KW-0051">Antiviral defense</keyword>
<evidence type="ECO:0000313" key="9">
    <source>
        <dbReference type="EMBL" id="OHA26558.1"/>
    </source>
</evidence>
<dbReference type="GO" id="GO:0043571">
    <property type="term" value="P:maintenance of CRISPR repeat elements"/>
    <property type="evidence" value="ECO:0007669"/>
    <property type="project" value="InterPro"/>
</dbReference>
<dbReference type="SUPFAM" id="SSF143430">
    <property type="entry name" value="TTP0101/SSO1404-like"/>
    <property type="match status" value="1"/>
</dbReference>
<evidence type="ECO:0000313" key="10">
    <source>
        <dbReference type="Proteomes" id="UP000177565"/>
    </source>
</evidence>
<keyword evidence="1" id="KW-0540">Nuclease</keyword>
<evidence type="ECO:0000256" key="1">
    <source>
        <dbReference type="ARBA" id="ARBA00022722"/>
    </source>
</evidence>